<evidence type="ECO:0000313" key="3">
    <source>
        <dbReference type="Proteomes" id="UP000233551"/>
    </source>
</evidence>
<evidence type="ECO:0000256" key="1">
    <source>
        <dbReference type="SAM" id="MobiDB-lite"/>
    </source>
</evidence>
<dbReference type="Proteomes" id="UP000233551">
    <property type="component" value="Unassembled WGS sequence"/>
</dbReference>
<dbReference type="AlphaFoldDB" id="A0A2I0J8S0"/>
<gene>
    <name evidence="2" type="ORF">CRG98_026992</name>
</gene>
<feature type="region of interest" description="Disordered" evidence="1">
    <location>
        <begin position="73"/>
        <end position="103"/>
    </location>
</feature>
<feature type="compositionally biased region" description="Basic and acidic residues" evidence="1">
    <location>
        <begin position="84"/>
        <end position="97"/>
    </location>
</feature>
<name>A0A2I0J8S0_PUNGR</name>
<comment type="caution">
    <text evidence="2">The sequence shown here is derived from an EMBL/GenBank/DDBJ whole genome shotgun (WGS) entry which is preliminary data.</text>
</comment>
<sequence length="103" mass="11596">MAKTNRNSNARASIHYGGSQSFATKAYRQHGGMAYPHNDDVRESLGIVHSRLDNHDSWMQYIKENLHKLTGLPIPPDLARGKQHCIDRSQGKGHEKDDGDDDE</sequence>
<organism evidence="2 3">
    <name type="scientific">Punica granatum</name>
    <name type="common">Pomegranate</name>
    <dbReference type="NCBI Taxonomy" id="22663"/>
    <lineage>
        <taxon>Eukaryota</taxon>
        <taxon>Viridiplantae</taxon>
        <taxon>Streptophyta</taxon>
        <taxon>Embryophyta</taxon>
        <taxon>Tracheophyta</taxon>
        <taxon>Spermatophyta</taxon>
        <taxon>Magnoliopsida</taxon>
        <taxon>eudicotyledons</taxon>
        <taxon>Gunneridae</taxon>
        <taxon>Pentapetalae</taxon>
        <taxon>rosids</taxon>
        <taxon>malvids</taxon>
        <taxon>Myrtales</taxon>
        <taxon>Lythraceae</taxon>
        <taxon>Punica</taxon>
    </lineage>
</organism>
<evidence type="ECO:0000313" key="2">
    <source>
        <dbReference type="EMBL" id="PKI52652.1"/>
    </source>
</evidence>
<proteinExistence type="predicted"/>
<protein>
    <submittedName>
        <fullName evidence="2">Uncharacterized protein</fullName>
    </submittedName>
</protein>
<keyword evidence="3" id="KW-1185">Reference proteome</keyword>
<reference evidence="2 3" key="1">
    <citation type="submission" date="2017-11" db="EMBL/GenBank/DDBJ databases">
        <title>De-novo sequencing of pomegranate (Punica granatum L.) genome.</title>
        <authorList>
            <person name="Akparov Z."/>
            <person name="Amiraslanov A."/>
            <person name="Hajiyeva S."/>
            <person name="Abbasov M."/>
            <person name="Kaur K."/>
            <person name="Hamwieh A."/>
            <person name="Solovyev V."/>
            <person name="Salamov A."/>
            <person name="Braich B."/>
            <person name="Kosarev P."/>
            <person name="Mahmoud A."/>
            <person name="Hajiyev E."/>
            <person name="Babayeva S."/>
            <person name="Izzatullayeva V."/>
            <person name="Mammadov A."/>
            <person name="Mammadov A."/>
            <person name="Sharifova S."/>
            <person name="Ojaghi J."/>
            <person name="Eynullazada K."/>
            <person name="Bayramov B."/>
            <person name="Abdulazimova A."/>
            <person name="Shahmuradov I."/>
        </authorList>
    </citation>
    <scope>NUCLEOTIDE SEQUENCE [LARGE SCALE GENOMIC DNA]</scope>
    <source>
        <strain evidence="3">cv. AG2017</strain>
        <tissue evidence="2">Leaf</tissue>
    </source>
</reference>
<dbReference type="EMBL" id="PGOL01001924">
    <property type="protein sequence ID" value="PKI52652.1"/>
    <property type="molecule type" value="Genomic_DNA"/>
</dbReference>
<accession>A0A2I0J8S0</accession>